<evidence type="ECO:0000313" key="9">
    <source>
        <dbReference type="Proteomes" id="UP000027866"/>
    </source>
</evidence>
<dbReference type="Proteomes" id="UP000027866">
    <property type="component" value="Unassembled WGS sequence"/>
</dbReference>
<evidence type="ECO:0000256" key="6">
    <source>
        <dbReference type="PIRSR" id="PIRSR001227-2"/>
    </source>
</evidence>
<dbReference type="Gene3D" id="2.30.120.10">
    <property type="match status" value="1"/>
</dbReference>
<keyword evidence="9" id="KW-1185">Reference proteome</keyword>
<dbReference type="Gene3D" id="3.60.20.10">
    <property type="entry name" value="Glutamine Phosphoribosylpyrophosphate, subunit 1, domain 1"/>
    <property type="match status" value="1"/>
</dbReference>
<dbReference type="PIRSF" id="PIRSF001227">
    <property type="entry name" value="Pen_acylase"/>
    <property type="match status" value="1"/>
</dbReference>
<dbReference type="GO" id="GO:0017000">
    <property type="term" value="P:antibiotic biosynthetic process"/>
    <property type="evidence" value="ECO:0007669"/>
    <property type="project" value="InterPro"/>
</dbReference>
<gene>
    <name evidence="8" type="ORF">EH32_11555</name>
</gene>
<dbReference type="PATRIC" id="fig|39960.10.peg.2523"/>
<dbReference type="RefSeq" id="WP_034903390.1">
    <property type="nucleotide sequence ID" value="NZ_CP017057.1"/>
</dbReference>
<feature type="binding site" evidence="6">
    <location>
        <position position="313"/>
    </location>
    <ligand>
        <name>Ca(2+)</name>
        <dbReference type="ChEBI" id="CHEBI:29108"/>
    </ligand>
</feature>
<dbReference type="MEROPS" id="S45.002"/>
<evidence type="ECO:0000256" key="5">
    <source>
        <dbReference type="PIRSR" id="PIRSR001227-1"/>
    </source>
</evidence>
<dbReference type="PANTHER" id="PTHR34218">
    <property type="entry name" value="PEPTIDASE S45 PENICILLIN AMIDASE"/>
    <property type="match status" value="1"/>
</dbReference>
<dbReference type="KEGG" id="elq:Ga0102493_11268"/>
<feature type="binding site" evidence="6">
    <location>
        <position position="314"/>
    </location>
    <ligand>
        <name>Ca(2+)</name>
        <dbReference type="ChEBI" id="CHEBI:29108"/>
    </ligand>
</feature>
<accession>A0A074MIL8</accession>
<organism evidence="8 9">
    <name type="scientific">Erythrobacter litoralis</name>
    <dbReference type="NCBI Taxonomy" id="39960"/>
    <lineage>
        <taxon>Bacteria</taxon>
        <taxon>Pseudomonadati</taxon>
        <taxon>Pseudomonadota</taxon>
        <taxon>Alphaproteobacteria</taxon>
        <taxon>Sphingomonadales</taxon>
        <taxon>Erythrobacteraceae</taxon>
        <taxon>Erythrobacter/Porphyrobacter group</taxon>
        <taxon>Erythrobacter</taxon>
    </lineage>
</organism>
<keyword evidence="3" id="KW-0378">Hydrolase</keyword>
<feature type="active site" description="Nucleophile" evidence="5">
    <location>
        <position position="239"/>
    </location>
</feature>
<dbReference type="GO" id="GO:0046872">
    <property type="term" value="F:metal ion binding"/>
    <property type="evidence" value="ECO:0007669"/>
    <property type="project" value="UniProtKB-KW"/>
</dbReference>
<evidence type="ECO:0000256" key="2">
    <source>
        <dbReference type="ARBA" id="ARBA00022729"/>
    </source>
</evidence>
<evidence type="ECO:0000256" key="4">
    <source>
        <dbReference type="ARBA" id="ARBA00023145"/>
    </source>
</evidence>
<proteinExistence type="inferred from homology"/>
<dbReference type="InterPro" id="IPR023343">
    <property type="entry name" value="Penicillin_amidase_dom1"/>
</dbReference>
<keyword evidence="6" id="KW-0479">Metal-binding</keyword>
<keyword evidence="6" id="KW-0106">Calcium</keyword>
<dbReference type="GO" id="GO:0016811">
    <property type="term" value="F:hydrolase activity, acting on carbon-nitrogen (but not peptide) bonds, in linear amides"/>
    <property type="evidence" value="ECO:0007669"/>
    <property type="project" value="InterPro"/>
</dbReference>
<evidence type="ECO:0000256" key="7">
    <source>
        <dbReference type="SAM" id="MobiDB-lite"/>
    </source>
</evidence>
<dbReference type="InterPro" id="IPR002692">
    <property type="entry name" value="S45"/>
</dbReference>
<reference evidence="8 9" key="1">
    <citation type="submission" date="2014-04" db="EMBL/GenBank/DDBJ databases">
        <title>A comprehensive comparison of genomes of Erythrobacter spp. Strains.</title>
        <authorList>
            <person name="Zheng Q."/>
        </authorList>
    </citation>
    <scope>NUCLEOTIDE SEQUENCE [LARGE SCALE GENOMIC DNA]</scope>
    <source>
        <strain evidence="8 9">DSM 8509</strain>
    </source>
</reference>
<keyword evidence="2" id="KW-0732">Signal</keyword>
<dbReference type="SUPFAM" id="SSF56235">
    <property type="entry name" value="N-terminal nucleophile aminohydrolases (Ntn hydrolases)"/>
    <property type="match status" value="1"/>
</dbReference>
<comment type="similarity">
    <text evidence="1">Belongs to the peptidase S45 family.</text>
</comment>
<dbReference type="OrthoDB" id="9760084at2"/>
<evidence type="ECO:0000256" key="3">
    <source>
        <dbReference type="ARBA" id="ARBA00022801"/>
    </source>
</evidence>
<sequence length="751" mass="83824">MKWLKRGGLTLAVLSVLAFVVLATWEPFFARETTPPPTRTYTAEIVRDGYGVPHIYGKSDADVAYGVAIAHAEDDFSTLQDVVAMAKGRYGAIAGEQGAQFDYIYHLLNARGTAERHYPDLPEDTRALFEAYASGLNQFAAENADEVKLGNLFPVDGEDVAAGFALRQPFFFGLGNVIEPLVSGKPLRREFGPDIPGFPREISPPMPESENGASEQPEEVAHASRLVLPLGEEAGLLGSNAFAVAPEKSGGPTTLISNSHQPLRGGVAWYEFSVESEEGWHFTGANFPGSPFPFLGHNEHLGWTNTVNRPDMVDVYELELNEDASQYRLDGEWRELETEWVTLPVRMGPVVLPIRRAVHRSVHGPVILREGEDGAQEGFAIRYGGMDRIDQLDAYYRLNKATSLAEWEEQLSRMAIPSTNFIYADREGNIAYVYNAAIPDRPEDTGANWRGVLPGDRSDLIWEGAVDYAEIPKLVNPASGWIYNANNEPFTAAGEGSDLDPDAFSPVLGIERKQTNRSRRAYRLLSEAQVLDRETLERIKYDMAYERENYVAVLWDALENLEAEDELAPEIREARDLLLGWDFTADNEGRADALALLMIRDWMSAEYQNKAEWPDVREELAKHVAHLREHFGRIDPPMSELLRLRQGDKDLGLDGGSDTLRASTTWDVDEDGRLSLVHGDSFIQWAEWPADGGKVRSRSIQPFGSATTRPDSPHYNDQMELYAAKELKPVHFWREDVLANAKSRKTVTNAS</sequence>
<dbReference type="AlphaFoldDB" id="A0A074MIL8"/>
<dbReference type="Pfam" id="PF01804">
    <property type="entry name" value="Penicil_amidase"/>
    <property type="match status" value="1"/>
</dbReference>
<dbReference type="InterPro" id="IPR029055">
    <property type="entry name" value="Ntn_hydrolases_N"/>
</dbReference>
<feature type="binding site" evidence="6">
    <location>
        <position position="498"/>
    </location>
    <ligand>
        <name>Ca(2+)</name>
        <dbReference type="ChEBI" id="CHEBI:29108"/>
    </ligand>
</feature>
<dbReference type="Gene3D" id="1.10.439.10">
    <property type="entry name" value="Penicillin Amidohydrolase, domain 1"/>
    <property type="match status" value="1"/>
</dbReference>
<dbReference type="InterPro" id="IPR043147">
    <property type="entry name" value="Penicillin_amidase_A-knob"/>
</dbReference>
<comment type="caution">
    <text evidence="8">The sequence shown here is derived from an EMBL/GenBank/DDBJ whole genome shotgun (WGS) entry which is preliminary data.</text>
</comment>
<dbReference type="InterPro" id="IPR014395">
    <property type="entry name" value="Pen/GL7ACA/AHL_acylase"/>
</dbReference>
<dbReference type="PANTHER" id="PTHR34218:SF3">
    <property type="entry name" value="ACYL-HOMOSERINE LACTONE ACYLASE PVDQ"/>
    <property type="match status" value="1"/>
</dbReference>
<dbReference type="EMBL" id="JMIX01000006">
    <property type="protein sequence ID" value="KEO93349.1"/>
    <property type="molecule type" value="Genomic_DNA"/>
</dbReference>
<dbReference type="Gene3D" id="1.10.1400.10">
    <property type="match status" value="1"/>
</dbReference>
<dbReference type="CDD" id="cd01936">
    <property type="entry name" value="Ntn_CA"/>
    <property type="match status" value="1"/>
</dbReference>
<feature type="region of interest" description="Disordered" evidence="7">
    <location>
        <begin position="200"/>
        <end position="220"/>
    </location>
</feature>
<feature type="binding site" evidence="6">
    <location>
        <position position="311"/>
    </location>
    <ligand>
        <name>Ca(2+)</name>
        <dbReference type="ChEBI" id="CHEBI:29108"/>
    </ligand>
</feature>
<keyword evidence="4" id="KW-0865">Zymogen</keyword>
<evidence type="ECO:0000256" key="1">
    <source>
        <dbReference type="ARBA" id="ARBA00006586"/>
    </source>
</evidence>
<name>A0A074MIL8_9SPHN</name>
<protein>
    <submittedName>
        <fullName evidence="8">Penicillin amidase</fullName>
    </submittedName>
</protein>
<comment type="cofactor">
    <cofactor evidence="6">
        <name>Ca(2+)</name>
        <dbReference type="ChEBI" id="CHEBI:29108"/>
    </cofactor>
    <text evidence="6">Binds 1 Ca(2+) ion per dimer.</text>
</comment>
<dbReference type="InterPro" id="IPR043146">
    <property type="entry name" value="Penicillin_amidase_N_B-knob"/>
</dbReference>
<evidence type="ECO:0000313" key="8">
    <source>
        <dbReference type="EMBL" id="KEO93349.1"/>
    </source>
</evidence>